<keyword evidence="5" id="KW-0238">DNA-binding</keyword>
<dbReference type="InterPro" id="IPR036388">
    <property type="entry name" value="WH-like_DNA-bd_sf"/>
</dbReference>
<keyword evidence="2" id="KW-0678">Repressor</keyword>
<proteinExistence type="inferred from homology"/>
<dbReference type="EMBL" id="JBHSMQ010000001">
    <property type="protein sequence ID" value="MFC5453609.1"/>
    <property type="molecule type" value="Genomic_DNA"/>
</dbReference>
<dbReference type="Proteomes" id="UP001596052">
    <property type="component" value="Unassembled WGS sequence"/>
</dbReference>
<name>A0ABW0KJF3_9BACT</name>
<keyword evidence="3" id="KW-0862">Zinc</keyword>
<keyword evidence="6" id="KW-0804">Transcription</keyword>
<reference evidence="8" key="1">
    <citation type="journal article" date="2019" name="Int. J. Syst. Evol. Microbiol.">
        <title>The Global Catalogue of Microorganisms (GCM) 10K type strain sequencing project: providing services to taxonomists for standard genome sequencing and annotation.</title>
        <authorList>
            <consortium name="The Broad Institute Genomics Platform"/>
            <consortium name="The Broad Institute Genome Sequencing Center for Infectious Disease"/>
            <person name="Wu L."/>
            <person name="Ma J."/>
        </authorList>
    </citation>
    <scope>NUCLEOTIDE SEQUENCE [LARGE SCALE GENOMIC DNA]</scope>
    <source>
        <strain evidence="8">CGMCC 4.1469</strain>
    </source>
</reference>
<keyword evidence="8" id="KW-1185">Reference proteome</keyword>
<sequence>MLHHHHSATCQHHDADSARELAAKMMERAREAGLRRTKALENVLSILVHSHQPLSLADIAESPDLTSGADKATVYRVLVKLEELSLIRRLGLHDRSAYYTLLQPGRHDDYLICTQCGRIQRLDIACPVEALEKQIEKESGFQKLYHELEFYGLCPQCAAKA</sequence>
<dbReference type="Gene3D" id="3.30.1490.190">
    <property type="match status" value="1"/>
</dbReference>
<gene>
    <name evidence="7" type="ORF">ACFQDI_01975</name>
</gene>
<organism evidence="7 8">
    <name type="scientific">Prosthecobacter fluviatilis</name>
    <dbReference type="NCBI Taxonomy" id="445931"/>
    <lineage>
        <taxon>Bacteria</taxon>
        <taxon>Pseudomonadati</taxon>
        <taxon>Verrucomicrobiota</taxon>
        <taxon>Verrucomicrobiia</taxon>
        <taxon>Verrucomicrobiales</taxon>
        <taxon>Verrucomicrobiaceae</taxon>
        <taxon>Prosthecobacter</taxon>
    </lineage>
</organism>
<comment type="similarity">
    <text evidence="1">Belongs to the Fur family.</text>
</comment>
<dbReference type="InterPro" id="IPR043135">
    <property type="entry name" value="Fur_C"/>
</dbReference>
<evidence type="ECO:0000256" key="4">
    <source>
        <dbReference type="ARBA" id="ARBA00023015"/>
    </source>
</evidence>
<evidence type="ECO:0000256" key="2">
    <source>
        <dbReference type="ARBA" id="ARBA00022491"/>
    </source>
</evidence>
<dbReference type="Gene3D" id="1.10.10.10">
    <property type="entry name" value="Winged helix-like DNA-binding domain superfamily/Winged helix DNA-binding domain"/>
    <property type="match status" value="1"/>
</dbReference>
<dbReference type="SUPFAM" id="SSF46785">
    <property type="entry name" value="Winged helix' DNA-binding domain"/>
    <property type="match status" value="1"/>
</dbReference>
<dbReference type="PANTHER" id="PTHR33202">
    <property type="entry name" value="ZINC UPTAKE REGULATION PROTEIN"/>
    <property type="match status" value="1"/>
</dbReference>
<dbReference type="InterPro" id="IPR002481">
    <property type="entry name" value="FUR"/>
</dbReference>
<dbReference type="Pfam" id="PF01475">
    <property type="entry name" value="FUR"/>
    <property type="match status" value="1"/>
</dbReference>
<evidence type="ECO:0000313" key="7">
    <source>
        <dbReference type="EMBL" id="MFC5453609.1"/>
    </source>
</evidence>
<keyword evidence="4" id="KW-0805">Transcription regulation</keyword>
<evidence type="ECO:0000313" key="8">
    <source>
        <dbReference type="Proteomes" id="UP001596052"/>
    </source>
</evidence>
<comment type="caution">
    <text evidence="7">The sequence shown here is derived from an EMBL/GenBank/DDBJ whole genome shotgun (WGS) entry which is preliminary data.</text>
</comment>
<evidence type="ECO:0000256" key="6">
    <source>
        <dbReference type="ARBA" id="ARBA00023163"/>
    </source>
</evidence>
<dbReference type="InterPro" id="IPR036390">
    <property type="entry name" value="WH_DNA-bd_sf"/>
</dbReference>
<dbReference type="CDD" id="cd07153">
    <property type="entry name" value="Fur_like"/>
    <property type="match status" value="1"/>
</dbReference>
<evidence type="ECO:0000256" key="1">
    <source>
        <dbReference type="ARBA" id="ARBA00007957"/>
    </source>
</evidence>
<evidence type="ECO:0000256" key="3">
    <source>
        <dbReference type="ARBA" id="ARBA00022833"/>
    </source>
</evidence>
<dbReference type="PANTHER" id="PTHR33202:SF7">
    <property type="entry name" value="FERRIC UPTAKE REGULATION PROTEIN"/>
    <property type="match status" value="1"/>
</dbReference>
<protein>
    <submittedName>
        <fullName evidence="7">Fur family transcriptional regulator</fullName>
    </submittedName>
</protein>
<accession>A0ABW0KJF3</accession>
<evidence type="ECO:0000256" key="5">
    <source>
        <dbReference type="ARBA" id="ARBA00023125"/>
    </source>
</evidence>
<dbReference type="RefSeq" id="WP_377162847.1">
    <property type="nucleotide sequence ID" value="NZ_JBHSMQ010000001.1"/>
</dbReference>